<organism evidence="1 2">
    <name type="scientific">Lactobacillus gasseri SV-16A-US</name>
    <dbReference type="NCBI Taxonomy" id="575604"/>
    <lineage>
        <taxon>Bacteria</taxon>
        <taxon>Bacillati</taxon>
        <taxon>Bacillota</taxon>
        <taxon>Bacilli</taxon>
        <taxon>Lactobacillales</taxon>
        <taxon>Lactobacillaceae</taxon>
        <taxon>Lactobacillus</taxon>
    </lineage>
</organism>
<evidence type="ECO:0000313" key="2">
    <source>
        <dbReference type="Proteomes" id="UP000030761"/>
    </source>
</evidence>
<evidence type="ECO:0000313" key="1">
    <source>
        <dbReference type="EMBL" id="KFL96413.1"/>
    </source>
</evidence>
<protein>
    <recommendedName>
        <fullName evidence="3">Toxin-antitoxin system, toxin component, RelE family</fullName>
    </recommendedName>
</protein>
<dbReference type="EMBL" id="KN050677">
    <property type="protein sequence ID" value="KFL96413.1"/>
    <property type="molecule type" value="Genomic_DNA"/>
</dbReference>
<proteinExistence type="predicted"/>
<evidence type="ECO:0008006" key="3">
    <source>
        <dbReference type="Google" id="ProtNLM"/>
    </source>
</evidence>
<gene>
    <name evidence="1" type="ORF">HMPREF5175_01926</name>
</gene>
<dbReference type="Proteomes" id="UP000030761">
    <property type="component" value="Unassembled WGS sequence"/>
</dbReference>
<reference evidence="1 2" key="1">
    <citation type="submission" date="2010-03" db="EMBL/GenBank/DDBJ databases">
        <title>The Genome Sequence of Lactobacillus gasseri strain SV-16A-US.</title>
        <authorList>
            <consortium name="The Broad Institute Genome Sequencing Platform"/>
            <person name="Ward D."/>
            <person name="Earl A."/>
            <person name="Feldgarden M."/>
            <person name="Gevers D."/>
            <person name="Young S.K."/>
            <person name="Zeng Q."/>
            <person name="Koehrsen M."/>
            <person name="Alvarado L."/>
            <person name="Berlin A."/>
            <person name="Bochicchio J."/>
            <person name="Borenstein D."/>
            <person name="Chapman S.B."/>
            <person name="Chen Z."/>
            <person name="Engels R."/>
            <person name="Freedman E."/>
            <person name="Gellesch M."/>
            <person name="Goldberg J."/>
            <person name="Griggs A."/>
            <person name="Gujja S."/>
            <person name="Heilman E."/>
            <person name="Heiman D."/>
            <person name="Hepburn T."/>
            <person name="Howarth C."/>
            <person name="Jen D."/>
            <person name="Larson L."/>
            <person name="Mehta T."/>
            <person name="Park D."/>
            <person name="Pearson M."/>
            <person name="Roberts A."/>
            <person name="Saif S."/>
            <person name="Shea T."/>
            <person name="Shenoy N."/>
            <person name="Sisk P."/>
            <person name="Stolte C."/>
            <person name="Sykes S."/>
            <person name="Thomson T."/>
            <person name="Walk T."/>
            <person name="White J."/>
            <person name="Yandava C."/>
            <person name="Liu Y."/>
            <person name="Xu Q."/>
            <person name="Haas B."/>
            <person name="Nusbaum C."/>
            <person name="Birren B."/>
        </authorList>
    </citation>
    <scope>NUCLEOTIDE SEQUENCE [LARGE SCALE GENOMIC DNA]</scope>
    <source>
        <strain evidence="1 2">SV-16A-US</strain>
    </source>
</reference>
<name>A0AB34NY77_LACGS</name>
<dbReference type="AlphaFoldDB" id="A0AB34NY77"/>
<sequence>MQKILVYDVYISHWVEKRFRKLKDKNLKIAINNAIYNKIATNPYEVGDFKVGDLTLFVAYM</sequence>
<accession>A0AB34NY77</accession>